<keyword evidence="4" id="KW-0227">DNA damage</keyword>
<feature type="domain" description="UvrD-like helicase ATP-binding" evidence="17">
    <location>
        <begin position="22"/>
        <end position="346"/>
    </location>
</feature>
<dbReference type="RefSeq" id="WP_030533343.1">
    <property type="nucleotide sequence ID" value="NZ_JOIJ01000013.1"/>
</dbReference>
<keyword evidence="10" id="KW-0234">DNA repair</keyword>
<dbReference type="Gene3D" id="3.40.50.300">
    <property type="entry name" value="P-loop containing nucleotide triphosphate hydrolases"/>
    <property type="match status" value="2"/>
</dbReference>
<accession>A0A660CG33</accession>
<comment type="catalytic activity">
    <reaction evidence="12">
        <text>Couples ATP hydrolysis with the unwinding of duplex DNA by translocating in the 3'-5' direction.</text>
        <dbReference type="EC" id="5.6.2.4"/>
    </reaction>
</comment>
<dbReference type="EMBL" id="VLJV01000001">
    <property type="protein sequence ID" value="TWH22528.1"/>
    <property type="molecule type" value="Genomic_DNA"/>
</dbReference>
<evidence type="ECO:0000256" key="3">
    <source>
        <dbReference type="ARBA" id="ARBA00022741"/>
    </source>
</evidence>
<dbReference type="GO" id="GO:0033202">
    <property type="term" value="C:DNA helicase complex"/>
    <property type="evidence" value="ECO:0007669"/>
    <property type="project" value="TreeGrafter"/>
</dbReference>
<dbReference type="PROSITE" id="PS51217">
    <property type="entry name" value="UVRD_HELICASE_CTER"/>
    <property type="match status" value="1"/>
</dbReference>
<comment type="caution">
    <text evidence="19">The sequence shown here is derived from an EMBL/GenBank/DDBJ whole genome shotgun (WGS) entry which is preliminary data.</text>
</comment>
<dbReference type="SUPFAM" id="SSF52540">
    <property type="entry name" value="P-loop containing nucleoside triphosphate hydrolases"/>
    <property type="match status" value="1"/>
</dbReference>
<protein>
    <recommendedName>
        <fullName evidence="13">DNA 3'-5' helicase</fullName>
        <ecNumber evidence="13">5.6.2.4</ecNumber>
    </recommendedName>
</protein>
<dbReference type="AlphaFoldDB" id="A0A660CG33"/>
<name>A0A660CG33_9PSEU</name>
<sequence length="1106" mass="118462">MSGRSGLNARLVRTSAPAAPTRVWEPEAAELIAAPRGFVRVLGGPGTGKTTLLSTLAAERIRGGADPENLLVLTASRRAASAVRRDITRRIAEPSDSANAAESTDSAESTDADVNRTVREPVVRTVHSYAFAVLRLQANLTGQPEPRLLSGPEQDVVVRELLAGDLDRGAPDWPERLRPALGVAGFAEELRDLILRAAERGLGPEDLIKLGRHEGREEWVAAGRFWRQYEEVTLLHGSGGNALGTPGAPALDAAELVSSALVELEGDPDLLQREQQRVRHLLVDDAQHLDPLQMRLVRLLGGTADDFVLAGDPDQSVFSFRGADPTLLAEADGGETITLTRTHRMASAVHDAVGRVARGFAGSSRFRDTAPAVSGGAVHPRLFPTPAAEASWIADRLRRAHLLDEVPWEEMAVLVRSPTRSMPVLQRALAAAGVPIASAAEEVPLARQPGVRPLLAVLRLAAEPDALDADLAEMLLSSPLGGADPLALRRLRRGLRRLELAAGGERSSDELLVEALRDGDLLSGLADVEARPVRRVGGLLTTAREAAASGLDVENVLWRVWQASGLEKRLLRQIERGGSLAGQADRDLDAVVALFDAAGRYVDRLPKASVGGFAEYLTSQHIAGDSLAPVAARGGGVSLLTAHAAAGREWTVVAVAGAQEGSWPDLRPRGTLLGVERLVDLLSGVDDDTVSITAPLLAEERRLFYVAASRARSTLLVTAVQGEDEQPSRFVEELLTHGDDAADAGPDVRIYPRERSLVLSELVGELRSVVCDLAEDPDRRRRATTQLARLARAGVPGAHPDQWYGIHDPSTTEPLRKPGDPVRVSPSTVEILAKCPLRWLIERHGGADPSQLAAVTGTLVHALAQAAAAGAETDEIRSELDRAWAKVDAGAPWFSRRERNRVEQMVQNFLTWLRQSRHELTQLAVEQEMAVELPLADPDDETSEETGNATGETPGGELRVTLTGRVDRLEVDGQGRPVVVDLKTSKSPVSAKDAEQHPQLAAYQLAVLLGAFEQHLAKSDGAGQARQPGGARLVYVAKSHAKTGAGQREQPPLDDDGQVHWLRLVRDAAKATAGPAYEAKENADCDRCPARSSCPARPEGRQVTGP</sequence>
<dbReference type="InterPro" id="IPR013986">
    <property type="entry name" value="DExx_box_DNA_helicase_dom_sf"/>
</dbReference>
<keyword evidence="2" id="KW-0540">Nuclease</keyword>
<evidence type="ECO:0000256" key="8">
    <source>
        <dbReference type="ARBA" id="ARBA00022840"/>
    </source>
</evidence>
<keyword evidence="3 15" id="KW-0547">Nucleotide-binding</keyword>
<proteinExistence type="inferred from homology"/>
<evidence type="ECO:0000256" key="6">
    <source>
        <dbReference type="ARBA" id="ARBA00022806"/>
    </source>
</evidence>
<dbReference type="GO" id="GO:0003677">
    <property type="term" value="F:DNA binding"/>
    <property type="evidence" value="ECO:0007669"/>
    <property type="project" value="UniProtKB-KW"/>
</dbReference>
<dbReference type="PANTHER" id="PTHR11070">
    <property type="entry name" value="UVRD / RECB / PCRA DNA HELICASE FAMILY MEMBER"/>
    <property type="match status" value="1"/>
</dbReference>
<reference evidence="19 20" key="1">
    <citation type="submission" date="2019-07" db="EMBL/GenBank/DDBJ databases">
        <title>R&amp;d 2014.</title>
        <authorList>
            <person name="Klenk H.-P."/>
        </authorList>
    </citation>
    <scope>NUCLEOTIDE SEQUENCE [LARGE SCALE GENOMIC DNA]</scope>
    <source>
        <strain evidence="19 20">DSM 43194</strain>
    </source>
</reference>
<dbReference type="Gene3D" id="1.10.486.10">
    <property type="entry name" value="PCRA, domain 4"/>
    <property type="match status" value="1"/>
</dbReference>
<feature type="binding site" evidence="15">
    <location>
        <begin position="43"/>
        <end position="50"/>
    </location>
    <ligand>
        <name>ATP</name>
        <dbReference type="ChEBI" id="CHEBI:30616"/>
    </ligand>
</feature>
<evidence type="ECO:0000256" key="16">
    <source>
        <dbReference type="SAM" id="MobiDB-lite"/>
    </source>
</evidence>
<dbReference type="InterPro" id="IPR014017">
    <property type="entry name" value="DNA_helicase_UvrD-like_C"/>
</dbReference>
<evidence type="ECO:0000256" key="14">
    <source>
        <dbReference type="ARBA" id="ARBA00048988"/>
    </source>
</evidence>
<evidence type="ECO:0000313" key="20">
    <source>
        <dbReference type="Proteomes" id="UP000317303"/>
    </source>
</evidence>
<feature type="region of interest" description="Disordered" evidence="16">
    <location>
        <begin position="90"/>
        <end position="116"/>
    </location>
</feature>
<keyword evidence="9" id="KW-0238">DNA-binding</keyword>
<evidence type="ECO:0000259" key="17">
    <source>
        <dbReference type="PROSITE" id="PS51198"/>
    </source>
</evidence>
<dbReference type="PANTHER" id="PTHR11070:SF59">
    <property type="entry name" value="DNA 3'-5' HELICASE"/>
    <property type="match status" value="1"/>
</dbReference>
<organism evidence="19 20">
    <name type="scientific">Prauserella rugosa</name>
    <dbReference type="NCBI Taxonomy" id="43354"/>
    <lineage>
        <taxon>Bacteria</taxon>
        <taxon>Bacillati</taxon>
        <taxon>Actinomycetota</taxon>
        <taxon>Actinomycetes</taxon>
        <taxon>Pseudonocardiales</taxon>
        <taxon>Pseudonocardiaceae</taxon>
        <taxon>Prauserella</taxon>
    </lineage>
</organism>
<evidence type="ECO:0000256" key="1">
    <source>
        <dbReference type="ARBA" id="ARBA00009922"/>
    </source>
</evidence>
<keyword evidence="8 15" id="KW-0067">ATP-binding</keyword>
<gene>
    <name evidence="19" type="ORF">JD82_04409</name>
</gene>
<dbReference type="Pfam" id="PF12705">
    <property type="entry name" value="PDDEXK_1"/>
    <property type="match status" value="1"/>
</dbReference>
<comment type="similarity">
    <text evidence="1">Belongs to the helicase family. UvrD subfamily.</text>
</comment>
<dbReference type="GO" id="GO:0000725">
    <property type="term" value="P:recombinational repair"/>
    <property type="evidence" value="ECO:0007669"/>
    <property type="project" value="TreeGrafter"/>
</dbReference>
<dbReference type="InterPro" id="IPR011604">
    <property type="entry name" value="PDDEXK-like_dom_sf"/>
</dbReference>
<keyword evidence="11" id="KW-0413">Isomerase</keyword>
<feature type="compositionally biased region" description="Polar residues" evidence="16">
    <location>
        <begin position="96"/>
        <end position="109"/>
    </location>
</feature>
<feature type="region of interest" description="Disordered" evidence="16">
    <location>
        <begin position="936"/>
        <end position="958"/>
    </location>
</feature>
<dbReference type="InterPro" id="IPR000212">
    <property type="entry name" value="DNA_helicase_UvrD/REP"/>
</dbReference>
<evidence type="ECO:0000256" key="11">
    <source>
        <dbReference type="ARBA" id="ARBA00023235"/>
    </source>
</evidence>
<dbReference type="GO" id="GO:0004527">
    <property type="term" value="F:exonuclease activity"/>
    <property type="evidence" value="ECO:0007669"/>
    <property type="project" value="UniProtKB-KW"/>
</dbReference>
<evidence type="ECO:0000256" key="4">
    <source>
        <dbReference type="ARBA" id="ARBA00022763"/>
    </source>
</evidence>
<keyword evidence="5 15" id="KW-0378">Hydrolase</keyword>
<keyword evidence="6 15" id="KW-0347">Helicase</keyword>
<evidence type="ECO:0000256" key="2">
    <source>
        <dbReference type="ARBA" id="ARBA00022722"/>
    </source>
</evidence>
<evidence type="ECO:0000256" key="12">
    <source>
        <dbReference type="ARBA" id="ARBA00034617"/>
    </source>
</evidence>
<evidence type="ECO:0000256" key="7">
    <source>
        <dbReference type="ARBA" id="ARBA00022839"/>
    </source>
</evidence>
<evidence type="ECO:0000256" key="13">
    <source>
        <dbReference type="ARBA" id="ARBA00034808"/>
    </source>
</evidence>
<feature type="region of interest" description="Disordered" evidence="16">
    <location>
        <begin position="1072"/>
        <end position="1106"/>
    </location>
</feature>
<dbReference type="GO" id="GO:0005829">
    <property type="term" value="C:cytosol"/>
    <property type="evidence" value="ECO:0007669"/>
    <property type="project" value="TreeGrafter"/>
</dbReference>
<dbReference type="EC" id="5.6.2.4" evidence="13"/>
<evidence type="ECO:0000256" key="15">
    <source>
        <dbReference type="PROSITE-ProRule" id="PRU00560"/>
    </source>
</evidence>
<dbReference type="PROSITE" id="PS51198">
    <property type="entry name" value="UVRD_HELICASE_ATP_BIND"/>
    <property type="match status" value="1"/>
</dbReference>
<dbReference type="GO" id="GO:0043138">
    <property type="term" value="F:3'-5' DNA helicase activity"/>
    <property type="evidence" value="ECO:0007669"/>
    <property type="project" value="UniProtKB-EC"/>
</dbReference>
<dbReference type="InterPro" id="IPR038726">
    <property type="entry name" value="PDDEXK_AddAB-type"/>
</dbReference>
<evidence type="ECO:0000256" key="9">
    <source>
        <dbReference type="ARBA" id="ARBA00023125"/>
    </source>
</evidence>
<evidence type="ECO:0000313" key="19">
    <source>
        <dbReference type="EMBL" id="TWH22528.1"/>
    </source>
</evidence>
<dbReference type="Pfam" id="PF00580">
    <property type="entry name" value="UvrD-helicase"/>
    <property type="match status" value="1"/>
</dbReference>
<evidence type="ECO:0000259" key="18">
    <source>
        <dbReference type="PROSITE" id="PS51217"/>
    </source>
</evidence>
<dbReference type="Gene3D" id="3.90.320.10">
    <property type="match status" value="1"/>
</dbReference>
<dbReference type="InterPro" id="IPR027417">
    <property type="entry name" value="P-loop_NTPase"/>
</dbReference>
<evidence type="ECO:0000256" key="5">
    <source>
        <dbReference type="ARBA" id="ARBA00022801"/>
    </source>
</evidence>
<dbReference type="InterPro" id="IPR014016">
    <property type="entry name" value="UvrD-like_ATP-bd"/>
</dbReference>
<dbReference type="GO" id="GO:0005524">
    <property type="term" value="F:ATP binding"/>
    <property type="evidence" value="ECO:0007669"/>
    <property type="project" value="UniProtKB-UniRule"/>
</dbReference>
<dbReference type="Proteomes" id="UP000317303">
    <property type="component" value="Unassembled WGS sequence"/>
</dbReference>
<feature type="domain" description="UvrD-like helicase C-terminal" evidence="18">
    <location>
        <begin position="347"/>
        <end position="647"/>
    </location>
</feature>
<feature type="compositionally biased region" description="Basic and acidic residues" evidence="16">
    <location>
        <begin position="1078"/>
        <end position="1089"/>
    </location>
</feature>
<comment type="catalytic activity">
    <reaction evidence="14">
        <text>ATP + H2O = ADP + phosphate + H(+)</text>
        <dbReference type="Rhea" id="RHEA:13065"/>
        <dbReference type="ChEBI" id="CHEBI:15377"/>
        <dbReference type="ChEBI" id="CHEBI:15378"/>
        <dbReference type="ChEBI" id="CHEBI:30616"/>
        <dbReference type="ChEBI" id="CHEBI:43474"/>
        <dbReference type="ChEBI" id="CHEBI:456216"/>
        <dbReference type="EC" id="5.6.2.4"/>
    </reaction>
</comment>
<dbReference type="Gene3D" id="1.10.10.160">
    <property type="match status" value="1"/>
</dbReference>
<keyword evidence="20" id="KW-1185">Reference proteome</keyword>
<evidence type="ECO:0000256" key="10">
    <source>
        <dbReference type="ARBA" id="ARBA00023204"/>
    </source>
</evidence>
<keyword evidence="7" id="KW-0269">Exonuclease</keyword>
<dbReference type="Pfam" id="PF13361">
    <property type="entry name" value="UvrD_C"/>
    <property type="match status" value="1"/>
</dbReference>